<keyword evidence="2" id="KW-0238">DNA-binding</keyword>
<dbReference type="EMBL" id="FLQR01000001">
    <property type="protein sequence ID" value="SBS69987.1"/>
    <property type="molecule type" value="Genomic_DNA"/>
</dbReference>
<dbReference type="GO" id="GO:0003677">
    <property type="term" value="F:DNA binding"/>
    <property type="evidence" value="ECO:0007669"/>
    <property type="project" value="UniProtKB-KW"/>
</dbReference>
<dbReference type="InterPro" id="IPR036390">
    <property type="entry name" value="WH_DNA-bd_sf"/>
</dbReference>
<dbReference type="InterPro" id="IPR001845">
    <property type="entry name" value="HTH_ArsR_DNA-bd_dom"/>
</dbReference>
<evidence type="ECO:0000259" key="4">
    <source>
        <dbReference type="SMART" id="SM00418"/>
    </source>
</evidence>
<dbReference type="SUPFAM" id="SSF46785">
    <property type="entry name" value="Winged helix' DNA-binding domain"/>
    <property type="match status" value="1"/>
</dbReference>
<accession>A0A1Y5NUB1</accession>
<proteinExistence type="predicted"/>
<organism evidence="5">
    <name type="scientific">uncultured Microbacterium sp</name>
    <dbReference type="NCBI Taxonomy" id="191216"/>
    <lineage>
        <taxon>Bacteria</taxon>
        <taxon>Bacillati</taxon>
        <taxon>Actinomycetota</taxon>
        <taxon>Actinomycetes</taxon>
        <taxon>Micrococcales</taxon>
        <taxon>Microbacteriaceae</taxon>
        <taxon>Microbacterium</taxon>
        <taxon>environmental samples</taxon>
    </lineage>
</organism>
<dbReference type="PANTHER" id="PTHR33154">
    <property type="entry name" value="TRANSCRIPTIONAL REGULATOR, ARSR FAMILY"/>
    <property type="match status" value="1"/>
</dbReference>
<evidence type="ECO:0000256" key="1">
    <source>
        <dbReference type="ARBA" id="ARBA00023015"/>
    </source>
</evidence>
<dbReference type="InterPro" id="IPR011991">
    <property type="entry name" value="ArsR-like_HTH"/>
</dbReference>
<dbReference type="CDD" id="cd00090">
    <property type="entry name" value="HTH_ARSR"/>
    <property type="match status" value="1"/>
</dbReference>
<dbReference type="InterPro" id="IPR051081">
    <property type="entry name" value="HTH_MetalResp_TranReg"/>
</dbReference>
<dbReference type="GO" id="GO:0003700">
    <property type="term" value="F:DNA-binding transcription factor activity"/>
    <property type="evidence" value="ECO:0007669"/>
    <property type="project" value="InterPro"/>
</dbReference>
<dbReference type="SMART" id="SM00418">
    <property type="entry name" value="HTH_ARSR"/>
    <property type="match status" value="1"/>
</dbReference>
<dbReference type="InterPro" id="IPR036388">
    <property type="entry name" value="WH-like_DNA-bd_sf"/>
</dbReference>
<evidence type="ECO:0000256" key="2">
    <source>
        <dbReference type="ARBA" id="ARBA00023125"/>
    </source>
</evidence>
<dbReference type="Gene3D" id="1.10.10.10">
    <property type="entry name" value="Winged helix-like DNA-binding domain superfamily/Winged helix DNA-binding domain"/>
    <property type="match status" value="1"/>
</dbReference>
<evidence type="ECO:0000256" key="3">
    <source>
        <dbReference type="ARBA" id="ARBA00023163"/>
    </source>
</evidence>
<name>A0A1Y5NUB1_9MICO</name>
<feature type="domain" description="HTH arsR-type" evidence="4">
    <location>
        <begin position="33"/>
        <end position="115"/>
    </location>
</feature>
<reference evidence="5" key="1">
    <citation type="submission" date="2016-03" db="EMBL/GenBank/DDBJ databases">
        <authorList>
            <person name="Ploux O."/>
        </authorList>
    </citation>
    <scope>NUCLEOTIDE SEQUENCE</scope>
    <source>
        <strain evidence="5">UC1</strain>
    </source>
</reference>
<gene>
    <name evidence="5" type="ORF">MIPYR_10168</name>
</gene>
<dbReference type="AlphaFoldDB" id="A0A1Y5NUB1"/>
<evidence type="ECO:0000313" key="5">
    <source>
        <dbReference type="EMBL" id="SBS69987.1"/>
    </source>
</evidence>
<dbReference type="PANTHER" id="PTHR33154:SF15">
    <property type="entry name" value="REGULATORY PROTEIN ARSR"/>
    <property type="match status" value="1"/>
</dbReference>
<keyword evidence="1" id="KW-0805">Transcription regulation</keyword>
<sequence>MRRSMKELLRKISFTAYAHRMPEQSLQRVTDPSRLRALAHPLRVRLFDLLNDHELTASECAARVGESPASCSFHLRTLEKYGFIERAPARGREKPWRLAAPSWDMRPDPAQPASLSALQQIALTGLELDAERTRAFIAAMPSETDEWLQASTMTRSTFWATAEELAELSRDLQQITERFAGRSADPSLRPPGARYARMLAVAHADPAEGA</sequence>
<keyword evidence="3" id="KW-0804">Transcription</keyword>
<dbReference type="Pfam" id="PF12840">
    <property type="entry name" value="HTH_20"/>
    <property type="match status" value="1"/>
</dbReference>
<protein>
    <recommendedName>
        <fullName evidence="4">HTH arsR-type domain-containing protein</fullName>
    </recommendedName>
</protein>